<dbReference type="Proteomes" id="UP000266841">
    <property type="component" value="Unassembled WGS sequence"/>
</dbReference>
<reference evidence="2 3" key="1">
    <citation type="journal article" date="2012" name="Genome Biol.">
        <title>Genome and low-iron response of an oceanic diatom adapted to chronic iron limitation.</title>
        <authorList>
            <person name="Lommer M."/>
            <person name="Specht M."/>
            <person name="Roy A.S."/>
            <person name="Kraemer L."/>
            <person name="Andreson R."/>
            <person name="Gutowska M.A."/>
            <person name="Wolf J."/>
            <person name="Bergner S.V."/>
            <person name="Schilhabel M.B."/>
            <person name="Klostermeier U.C."/>
            <person name="Beiko R.G."/>
            <person name="Rosenstiel P."/>
            <person name="Hippler M."/>
            <person name="Laroche J."/>
        </authorList>
    </citation>
    <scope>NUCLEOTIDE SEQUENCE [LARGE SCALE GENOMIC DNA]</scope>
    <source>
        <strain evidence="2 3">CCMP1005</strain>
    </source>
</reference>
<feature type="compositionally biased region" description="Polar residues" evidence="1">
    <location>
        <begin position="50"/>
        <end position="59"/>
    </location>
</feature>
<evidence type="ECO:0000313" key="2">
    <source>
        <dbReference type="EMBL" id="EJK64343.1"/>
    </source>
</evidence>
<dbReference type="EMBL" id="AGNL01017364">
    <property type="protein sequence ID" value="EJK64343.1"/>
    <property type="molecule type" value="Genomic_DNA"/>
</dbReference>
<evidence type="ECO:0000313" key="3">
    <source>
        <dbReference type="Proteomes" id="UP000266841"/>
    </source>
</evidence>
<protein>
    <submittedName>
        <fullName evidence="2">Uncharacterized protein</fullName>
    </submittedName>
</protein>
<name>K0SE06_THAOC</name>
<feature type="compositionally biased region" description="Basic and acidic residues" evidence="1">
    <location>
        <begin position="169"/>
        <end position="182"/>
    </location>
</feature>
<gene>
    <name evidence="2" type="ORF">THAOC_14933</name>
</gene>
<proteinExistence type="predicted"/>
<sequence>ALLATPLHVSDGGFVDTVDDFFVQASQLAAKQRLKELRSGADPIAVALSKCSNTSQTPEESVETEESQQRVGEEKIPQDPFRLGAWKEIQTMRENKANGISSEDGGSSEPSGDKLVLTRTADGGTTVEREEVLQSSVSDQYQSHKDLLETRLLMEQRIRIRQQNEEIEERIETRERETKNEVDDGDSDSPVSEKPKDPMKTSFSSKKGIAKLSSDGKELFEPTQEMLDINQENVQKGIVVLTAGLMALQSIVDKE</sequence>
<comment type="caution">
    <text evidence="2">The sequence shown here is derived from an EMBL/GenBank/DDBJ whole genome shotgun (WGS) entry which is preliminary data.</text>
</comment>
<dbReference type="AlphaFoldDB" id="K0SE06"/>
<organism evidence="2 3">
    <name type="scientific">Thalassiosira oceanica</name>
    <name type="common">Marine diatom</name>
    <dbReference type="NCBI Taxonomy" id="159749"/>
    <lineage>
        <taxon>Eukaryota</taxon>
        <taxon>Sar</taxon>
        <taxon>Stramenopiles</taxon>
        <taxon>Ochrophyta</taxon>
        <taxon>Bacillariophyta</taxon>
        <taxon>Coscinodiscophyceae</taxon>
        <taxon>Thalassiosirophycidae</taxon>
        <taxon>Thalassiosirales</taxon>
        <taxon>Thalassiosiraceae</taxon>
        <taxon>Thalassiosira</taxon>
    </lineage>
</organism>
<feature type="region of interest" description="Disordered" evidence="1">
    <location>
        <begin position="50"/>
        <end position="74"/>
    </location>
</feature>
<accession>K0SE06</accession>
<keyword evidence="3" id="KW-1185">Reference proteome</keyword>
<feature type="non-terminal residue" evidence="2">
    <location>
        <position position="1"/>
    </location>
</feature>
<evidence type="ECO:0000256" key="1">
    <source>
        <dbReference type="SAM" id="MobiDB-lite"/>
    </source>
</evidence>
<feature type="region of interest" description="Disordered" evidence="1">
    <location>
        <begin position="169"/>
        <end position="209"/>
    </location>
</feature>